<dbReference type="SUPFAM" id="SSF118310">
    <property type="entry name" value="AN1-like Zinc finger"/>
    <property type="match status" value="1"/>
</dbReference>
<dbReference type="Pfam" id="PF01428">
    <property type="entry name" value="zf-AN1"/>
    <property type="match status" value="1"/>
</dbReference>
<feature type="non-terminal residue" evidence="8">
    <location>
        <position position="1"/>
    </location>
</feature>
<dbReference type="GO" id="GO:0008270">
    <property type="term" value="F:zinc ion binding"/>
    <property type="evidence" value="ECO:0007669"/>
    <property type="project" value="UniProtKB-KW"/>
</dbReference>
<name>A0A7J7NPZ2_9MAGN</name>
<evidence type="ECO:0000313" key="7">
    <source>
        <dbReference type="EMBL" id="KAF6169091.1"/>
    </source>
</evidence>
<dbReference type="PANTHER" id="PTHR10634">
    <property type="entry name" value="AN1-TYPE ZINC FINGER PROTEIN"/>
    <property type="match status" value="1"/>
</dbReference>
<dbReference type="InterPro" id="IPR035896">
    <property type="entry name" value="AN1-like_Znf"/>
</dbReference>
<evidence type="ECO:0000256" key="2">
    <source>
        <dbReference type="ARBA" id="ARBA00022723"/>
    </source>
</evidence>
<dbReference type="OrthoDB" id="428577at2759"/>
<sequence length="89" mass="9860">PVDLVSTFSSLTISPKHVDLVTETSVTNCCCVCTKRVKYMGFTCRCGSIFCVAHRYPEEHACTFDYKTIGRDAIAKANPRVGAEKLVRI</sequence>
<evidence type="ECO:0000259" key="6">
    <source>
        <dbReference type="PROSITE" id="PS51039"/>
    </source>
</evidence>
<comment type="caution">
    <text evidence="8">The sequence shown here is derived from an EMBL/GenBank/DDBJ whole genome shotgun (WGS) entry which is preliminary data.</text>
</comment>
<dbReference type="EMBL" id="JACGCM010000671">
    <property type="protein sequence ID" value="KAF6169110.1"/>
    <property type="molecule type" value="Genomic_DNA"/>
</dbReference>
<evidence type="ECO:0000313" key="9">
    <source>
        <dbReference type="Proteomes" id="UP000541444"/>
    </source>
</evidence>
<evidence type="ECO:0000256" key="4">
    <source>
        <dbReference type="ARBA" id="ARBA00022833"/>
    </source>
</evidence>
<dbReference type="PANTHER" id="PTHR10634:SF67">
    <property type="entry name" value="AN1-TYPE ZINC FINGER PROTEIN 3"/>
    <property type="match status" value="1"/>
</dbReference>
<reference evidence="8 9" key="1">
    <citation type="journal article" date="2020" name="IScience">
        <title>Genome Sequencing of the Endangered Kingdonia uniflora (Circaeasteraceae, Ranunculales) Reveals Potential Mechanisms of Evolutionary Specialization.</title>
        <authorList>
            <person name="Sun Y."/>
            <person name="Deng T."/>
            <person name="Zhang A."/>
            <person name="Moore M.J."/>
            <person name="Landis J.B."/>
            <person name="Lin N."/>
            <person name="Zhang H."/>
            <person name="Zhang X."/>
            <person name="Huang J."/>
            <person name="Zhang X."/>
            <person name="Sun H."/>
            <person name="Wang H."/>
        </authorList>
    </citation>
    <scope>NUCLEOTIDE SEQUENCE [LARGE SCALE GENOMIC DNA]</scope>
    <source>
        <strain evidence="8">TB1705</strain>
        <tissue evidence="8">Leaf</tissue>
    </source>
</reference>
<dbReference type="InterPro" id="IPR050652">
    <property type="entry name" value="AN1_A20_ZnFinger"/>
</dbReference>
<accession>A0A7J7NPZ2</accession>
<feature type="domain" description="AN1-type" evidence="6">
    <location>
        <begin position="24"/>
        <end position="70"/>
    </location>
</feature>
<dbReference type="AlphaFoldDB" id="A0A7J7NPZ2"/>
<evidence type="ECO:0000256" key="1">
    <source>
        <dbReference type="ARBA" id="ARBA00003732"/>
    </source>
</evidence>
<proteinExistence type="predicted"/>
<evidence type="ECO:0000256" key="5">
    <source>
        <dbReference type="PROSITE-ProRule" id="PRU00449"/>
    </source>
</evidence>
<dbReference type="Gene3D" id="4.10.1110.10">
    <property type="entry name" value="AN1-like Zinc finger"/>
    <property type="match status" value="1"/>
</dbReference>
<keyword evidence="3 5" id="KW-0863">Zinc-finger</keyword>
<dbReference type="SMART" id="SM00154">
    <property type="entry name" value="ZnF_AN1"/>
    <property type="match status" value="1"/>
</dbReference>
<evidence type="ECO:0000313" key="8">
    <source>
        <dbReference type="EMBL" id="KAF6169110.1"/>
    </source>
</evidence>
<keyword evidence="4" id="KW-0862">Zinc</keyword>
<comment type="function">
    <text evidence="1">May be involved in environmental stress response.</text>
</comment>
<dbReference type="Proteomes" id="UP000541444">
    <property type="component" value="Unassembled WGS sequence"/>
</dbReference>
<organism evidence="8 9">
    <name type="scientific">Kingdonia uniflora</name>
    <dbReference type="NCBI Taxonomy" id="39325"/>
    <lineage>
        <taxon>Eukaryota</taxon>
        <taxon>Viridiplantae</taxon>
        <taxon>Streptophyta</taxon>
        <taxon>Embryophyta</taxon>
        <taxon>Tracheophyta</taxon>
        <taxon>Spermatophyta</taxon>
        <taxon>Magnoliopsida</taxon>
        <taxon>Ranunculales</taxon>
        <taxon>Circaeasteraceae</taxon>
        <taxon>Kingdonia</taxon>
    </lineage>
</organism>
<dbReference type="InterPro" id="IPR000058">
    <property type="entry name" value="Znf_AN1"/>
</dbReference>
<dbReference type="EMBL" id="JACGCM010000671">
    <property type="protein sequence ID" value="KAF6169091.1"/>
    <property type="molecule type" value="Genomic_DNA"/>
</dbReference>
<keyword evidence="2" id="KW-0479">Metal-binding</keyword>
<protein>
    <recommendedName>
        <fullName evidence="6">AN1-type domain-containing protein</fullName>
    </recommendedName>
</protein>
<dbReference type="PROSITE" id="PS51039">
    <property type="entry name" value="ZF_AN1"/>
    <property type="match status" value="1"/>
</dbReference>
<evidence type="ECO:0000256" key="3">
    <source>
        <dbReference type="ARBA" id="ARBA00022771"/>
    </source>
</evidence>
<keyword evidence="9" id="KW-1185">Reference proteome</keyword>
<gene>
    <name evidence="7" type="ORF">GIB67_038588</name>
    <name evidence="8" type="ORF">GIB67_038607</name>
</gene>